<keyword evidence="2" id="KW-1185">Reference proteome</keyword>
<keyword evidence="1" id="KW-0808">Transferase</keyword>
<dbReference type="GO" id="GO:0016740">
    <property type="term" value="F:transferase activity"/>
    <property type="evidence" value="ECO:0007669"/>
    <property type="project" value="UniProtKB-KW"/>
</dbReference>
<comment type="caution">
    <text evidence="1">The sequence shown here is derived from an EMBL/GenBank/DDBJ whole genome shotgun (WGS) entry which is preliminary data.</text>
</comment>
<evidence type="ECO:0000313" key="2">
    <source>
        <dbReference type="Proteomes" id="UP000440513"/>
    </source>
</evidence>
<evidence type="ECO:0000313" key="1">
    <source>
        <dbReference type="EMBL" id="MST67540.1"/>
    </source>
</evidence>
<name>A0A7X2TN08_9FIRM</name>
<dbReference type="Pfam" id="PF14907">
    <property type="entry name" value="NTP_transf_5"/>
    <property type="match status" value="1"/>
</dbReference>
<reference evidence="1 2" key="1">
    <citation type="submission" date="2019-08" db="EMBL/GenBank/DDBJ databases">
        <title>In-depth cultivation of the pig gut microbiome towards novel bacterial diversity and tailored functional studies.</title>
        <authorList>
            <person name="Wylensek D."/>
            <person name="Hitch T.C.A."/>
            <person name="Clavel T."/>
        </authorList>
    </citation>
    <scope>NUCLEOTIDE SEQUENCE [LARGE SCALE GENOMIC DNA]</scope>
    <source>
        <strain evidence="1 2">BSM-380-WT-5A</strain>
    </source>
</reference>
<dbReference type="AlphaFoldDB" id="A0A7X2TN08"/>
<proteinExistence type="predicted"/>
<dbReference type="InterPro" id="IPR039498">
    <property type="entry name" value="NTP_transf_5"/>
</dbReference>
<dbReference type="EMBL" id="VUMS01000029">
    <property type="protein sequence ID" value="MST67540.1"/>
    <property type="molecule type" value="Genomic_DNA"/>
</dbReference>
<sequence length="390" mass="46930">MRQEDKFIIELLMPNTDWSSNEKLNNTLDWDYIIHHCTQHKLLPVLYNRIRNALQIPQYIVQILDNEYKIRKHMYSKQRDEFLHLLNELDKAGLKIILLKGVYLAEKCYNDPLERPYLDMDILIQKNETEDVFQVMKSLGYVQGKYNRNTHTIDKFDNNRLNGYESELQHYGEFVKLSGSDFFPIYSVDVHHRLSTIFDSFYYDSNLLFQRAKKENIQGINFWRLSNEDFLLHLSSHLYWHTLSLRDIISGRDIRLLSYLDIALFVSKNKINWEKLFEYARESELDNALYYTLYHCQLIFGNIIPNDIYVTWDMQKVKEISNTIYDRWFTRNTLIPVGKWTTDFMERVFDDDRKNEALLSFYNDYINKVLFSGSYFKVIDISAEDRFDEE</sequence>
<protein>
    <submittedName>
        <fullName evidence="1">Nucleotidyltransferase family protein</fullName>
    </submittedName>
</protein>
<gene>
    <name evidence="1" type="ORF">FYJ57_12640</name>
</gene>
<dbReference type="RefSeq" id="WP_154432910.1">
    <property type="nucleotide sequence ID" value="NZ_VUMS01000029.1"/>
</dbReference>
<accession>A0A7X2TN08</accession>
<dbReference type="Proteomes" id="UP000440513">
    <property type="component" value="Unassembled WGS sequence"/>
</dbReference>
<organism evidence="1 2">
    <name type="scientific">Oliverpabstia intestinalis</name>
    <dbReference type="NCBI Taxonomy" id="2606633"/>
    <lineage>
        <taxon>Bacteria</taxon>
        <taxon>Bacillati</taxon>
        <taxon>Bacillota</taxon>
        <taxon>Clostridia</taxon>
        <taxon>Lachnospirales</taxon>
        <taxon>Lachnospiraceae</taxon>
        <taxon>Oliverpabstia</taxon>
    </lineage>
</organism>